<protein>
    <submittedName>
        <fullName evidence="1">Uncharacterized protein</fullName>
    </submittedName>
</protein>
<keyword evidence="2" id="KW-1185">Reference proteome</keyword>
<proteinExistence type="predicted"/>
<organism evidence="1 2">
    <name type="scientific">Eumeta variegata</name>
    <name type="common">Bagworm moth</name>
    <name type="synonym">Eumeta japonica</name>
    <dbReference type="NCBI Taxonomy" id="151549"/>
    <lineage>
        <taxon>Eukaryota</taxon>
        <taxon>Metazoa</taxon>
        <taxon>Ecdysozoa</taxon>
        <taxon>Arthropoda</taxon>
        <taxon>Hexapoda</taxon>
        <taxon>Insecta</taxon>
        <taxon>Pterygota</taxon>
        <taxon>Neoptera</taxon>
        <taxon>Endopterygota</taxon>
        <taxon>Lepidoptera</taxon>
        <taxon>Glossata</taxon>
        <taxon>Ditrysia</taxon>
        <taxon>Tineoidea</taxon>
        <taxon>Psychidae</taxon>
        <taxon>Oiketicinae</taxon>
        <taxon>Eumeta</taxon>
    </lineage>
</organism>
<evidence type="ECO:0000313" key="2">
    <source>
        <dbReference type="Proteomes" id="UP000299102"/>
    </source>
</evidence>
<comment type="caution">
    <text evidence="1">The sequence shown here is derived from an EMBL/GenBank/DDBJ whole genome shotgun (WGS) entry which is preliminary data.</text>
</comment>
<gene>
    <name evidence="1" type="ORF">EVAR_14776_1</name>
</gene>
<reference evidence="1 2" key="1">
    <citation type="journal article" date="2019" name="Commun. Biol.">
        <title>The bagworm genome reveals a unique fibroin gene that provides high tensile strength.</title>
        <authorList>
            <person name="Kono N."/>
            <person name="Nakamura H."/>
            <person name="Ohtoshi R."/>
            <person name="Tomita M."/>
            <person name="Numata K."/>
            <person name="Arakawa K."/>
        </authorList>
    </citation>
    <scope>NUCLEOTIDE SEQUENCE [LARGE SCALE GENOMIC DNA]</scope>
</reference>
<sequence>MRYNSLLALTCMPRMRGRRDRRGEGGASCAHHLKLYFTQARTQDSAYQRARYIAYAHWRAGVGSRQGRCDRRRRQIQTLQRPLGHPTTAVKTTRVSDPLPSLHLSPLRCVVGARRQWVDEAIRAVSVFRRPWCRALGSLNILKLRRHRRVMLRQSLVSYSRVVTVIGRSSTDATQLRPQRHPSSFVISIVFAEAMIDPLHWTGGSTSHV</sequence>
<dbReference type="AlphaFoldDB" id="A0A4C1TWF3"/>
<dbReference type="Proteomes" id="UP000299102">
    <property type="component" value="Unassembled WGS sequence"/>
</dbReference>
<evidence type="ECO:0000313" key="1">
    <source>
        <dbReference type="EMBL" id="GBP18383.1"/>
    </source>
</evidence>
<accession>A0A4C1TWF3</accession>
<dbReference type="EMBL" id="BGZK01000096">
    <property type="protein sequence ID" value="GBP18383.1"/>
    <property type="molecule type" value="Genomic_DNA"/>
</dbReference>
<name>A0A4C1TWF3_EUMVA</name>